<keyword evidence="1" id="KW-0175">Coiled coil</keyword>
<keyword evidence="3" id="KW-1185">Reference proteome</keyword>
<evidence type="ECO:0000313" key="3">
    <source>
        <dbReference type="Proteomes" id="UP001634007"/>
    </source>
</evidence>
<dbReference type="PANTHER" id="PTHR37174:SF2">
    <property type="entry name" value="FORKHEAD-ASSOCIATED DOMAIN PROTEIN"/>
    <property type="match status" value="1"/>
</dbReference>
<gene>
    <name evidence="2" type="ORF">ACJRO7_001991</name>
</gene>
<dbReference type="AlphaFoldDB" id="A0ABD3LSW0"/>
<comment type="caution">
    <text evidence="2">The sequence shown here is derived from an EMBL/GenBank/DDBJ whole genome shotgun (WGS) entry which is preliminary data.</text>
</comment>
<dbReference type="PANTHER" id="PTHR37174">
    <property type="entry name" value="FORKHEAD-ASSOCIATED DOMAIN PROTEIN"/>
    <property type="match status" value="1"/>
</dbReference>
<reference evidence="2 3" key="1">
    <citation type="submission" date="2024-11" db="EMBL/GenBank/DDBJ databases">
        <title>Chromosome-level genome assembly of Eucalyptus globulus Labill. provides insights into its genome evolution.</title>
        <authorList>
            <person name="Li X."/>
        </authorList>
    </citation>
    <scope>NUCLEOTIDE SEQUENCE [LARGE SCALE GENOMIC DNA]</scope>
    <source>
        <strain evidence="2">CL2024</strain>
        <tissue evidence="2">Fresh tender leaves</tissue>
    </source>
</reference>
<dbReference type="Proteomes" id="UP001634007">
    <property type="component" value="Unassembled WGS sequence"/>
</dbReference>
<evidence type="ECO:0000313" key="2">
    <source>
        <dbReference type="EMBL" id="KAL3754824.1"/>
    </source>
</evidence>
<feature type="coiled-coil region" evidence="1">
    <location>
        <begin position="31"/>
        <end position="72"/>
    </location>
</feature>
<dbReference type="EMBL" id="JBJKBG010000001">
    <property type="protein sequence ID" value="KAL3754824.1"/>
    <property type="molecule type" value="Genomic_DNA"/>
</dbReference>
<accession>A0ABD3LSW0</accession>
<protein>
    <submittedName>
        <fullName evidence="2">Uncharacterized protein</fullName>
    </submittedName>
</protein>
<name>A0ABD3LSW0_EUCGL</name>
<sequence length="298" mass="33766">MMLRCGNVPPLVACRPSSRPVCFASASATDTEQLRAQLDQLHAEAQTTRTKANNARLRLLRLSEAAEKFRRQASINVQTGKENDARELLFQKKKIMQALEKSNSRIRLLDELSAKLNEAISIKESQLIGNVAADLEVGSNNMSNPVHIVSPKQDILEVVHKKESFDPDISEKGERIDLDASLRPVGNLAFDNNADHIEEPISASANIENHVVDRSNRISSFNDFLEGIDEQLKKIEEELMTISRVSSIILDIKENRKNIRMQQLIELIESVRDIRERYFLLCMNLYQLIYCVSSSYCL</sequence>
<organism evidence="2 3">
    <name type="scientific">Eucalyptus globulus</name>
    <name type="common">Tasmanian blue gum</name>
    <dbReference type="NCBI Taxonomy" id="34317"/>
    <lineage>
        <taxon>Eukaryota</taxon>
        <taxon>Viridiplantae</taxon>
        <taxon>Streptophyta</taxon>
        <taxon>Embryophyta</taxon>
        <taxon>Tracheophyta</taxon>
        <taxon>Spermatophyta</taxon>
        <taxon>Magnoliopsida</taxon>
        <taxon>eudicotyledons</taxon>
        <taxon>Gunneridae</taxon>
        <taxon>Pentapetalae</taxon>
        <taxon>rosids</taxon>
        <taxon>malvids</taxon>
        <taxon>Myrtales</taxon>
        <taxon>Myrtaceae</taxon>
        <taxon>Myrtoideae</taxon>
        <taxon>Eucalypteae</taxon>
        <taxon>Eucalyptus</taxon>
    </lineage>
</organism>
<proteinExistence type="predicted"/>
<evidence type="ECO:0000256" key="1">
    <source>
        <dbReference type="SAM" id="Coils"/>
    </source>
</evidence>